<reference evidence="1 2" key="1">
    <citation type="submission" date="2013-02" db="EMBL/GenBank/DDBJ databases">
        <title>A novel strain isolated from Lonar lake, Maharashtra, India.</title>
        <authorList>
            <person name="Singh A."/>
        </authorList>
    </citation>
    <scope>NUCLEOTIDE SEQUENCE [LARGE SCALE GENOMIC DNA]</scope>
    <source>
        <strain evidence="1 2">AK24</strain>
    </source>
</reference>
<gene>
    <name evidence="1" type="ORF">ADIS_3162</name>
</gene>
<dbReference type="AlphaFoldDB" id="R7ZQS1"/>
<dbReference type="Proteomes" id="UP000013909">
    <property type="component" value="Unassembled WGS sequence"/>
</dbReference>
<proteinExistence type="predicted"/>
<sequence length="49" mass="5453">MAETWRFSKAGVLPLAVDSAPLALGWRSRMFPWALPKANNFAPLVLIIE</sequence>
<evidence type="ECO:0000313" key="2">
    <source>
        <dbReference type="Proteomes" id="UP000013909"/>
    </source>
</evidence>
<evidence type="ECO:0000313" key="1">
    <source>
        <dbReference type="EMBL" id="EON76359.1"/>
    </source>
</evidence>
<comment type="caution">
    <text evidence="1">The sequence shown here is derived from an EMBL/GenBank/DDBJ whole genome shotgun (WGS) entry which is preliminary data.</text>
</comment>
<name>R7ZQS1_9BACT</name>
<protein>
    <submittedName>
        <fullName evidence="1">Uncharacterized protein</fullName>
    </submittedName>
</protein>
<dbReference type="EMBL" id="AQHR01000087">
    <property type="protein sequence ID" value="EON76359.1"/>
    <property type="molecule type" value="Genomic_DNA"/>
</dbReference>
<organism evidence="1 2">
    <name type="scientific">Lunatimonas lonarensis</name>
    <dbReference type="NCBI Taxonomy" id="1232681"/>
    <lineage>
        <taxon>Bacteria</taxon>
        <taxon>Pseudomonadati</taxon>
        <taxon>Bacteroidota</taxon>
        <taxon>Cytophagia</taxon>
        <taxon>Cytophagales</taxon>
        <taxon>Cyclobacteriaceae</taxon>
    </lineage>
</organism>
<accession>R7ZQS1</accession>
<keyword evidence="2" id="KW-1185">Reference proteome</keyword>